<comment type="function">
    <text evidence="2">Hydrolyzes a variety of simple alpha-D-galactoside as well as more complex molecules such as oligosaccharides and polysaccharides.</text>
</comment>
<dbReference type="GO" id="GO:0004557">
    <property type="term" value="F:alpha-galactosidase activity"/>
    <property type="evidence" value="ECO:0007669"/>
    <property type="project" value="UniProtKB-EC"/>
</dbReference>
<dbReference type="PROSITE" id="PS00512">
    <property type="entry name" value="ALPHA_GALACTOSIDASE"/>
    <property type="match status" value="1"/>
</dbReference>
<name>A0A0U1LVR1_TALIS</name>
<dbReference type="Gene3D" id="3.20.20.70">
    <property type="entry name" value="Aldolase class I"/>
    <property type="match status" value="1"/>
</dbReference>
<evidence type="ECO:0000256" key="11">
    <source>
        <dbReference type="RuleBase" id="RU361168"/>
    </source>
</evidence>
<dbReference type="PANTHER" id="PTHR11452:SF61">
    <property type="entry name" value="ALPHA-GALACTOSIDASE B-RELATED"/>
    <property type="match status" value="1"/>
</dbReference>
<keyword evidence="5" id="KW-0964">Secreted</keyword>
<dbReference type="GO" id="GO:0005576">
    <property type="term" value="C:extracellular region"/>
    <property type="evidence" value="ECO:0007669"/>
    <property type="project" value="UniProtKB-SubCell"/>
</dbReference>
<dbReference type="OMA" id="MTPTMGW"/>
<feature type="domain" description="Alpha galactosidase C-terminal" evidence="13">
    <location>
        <begin position="361"/>
        <end position="439"/>
    </location>
</feature>
<evidence type="ECO:0000256" key="6">
    <source>
        <dbReference type="ARBA" id="ARBA00022729"/>
    </source>
</evidence>
<evidence type="ECO:0000256" key="10">
    <source>
        <dbReference type="ARBA" id="ARBA00023295"/>
    </source>
</evidence>
<dbReference type="InterPro" id="IPR041233">
    <property type="entry name" value="Melibiase_C"/>
</dbReference>
<comment type="catalytic activity">
    <reaction evidence="1 11">
        <text>Hydrolysis of terminal, non-reducing alpha-D-galactose residues in alpha-D-galactosides, including galactose oligosaccharides, galactomannans and galactolipids.</text>
        <dbReference type="EC" id="3.2.1.22"/>
    </reaction>
</comment>
<keyword evidence="7 11" id="KW-0378">Hydrolase</keyword>
<evidence type="ECO:0000256" key="3">
    <source>
        <dbReference type="ARBA" id="ARBA00004613"/>
    </source>
</evidence>
<dbReference type="Proteomes" id="UP000054383">
    <property type="component" value="Unassembled WGS sequence"/>
</dbReference>
<proteinExistence type="inferred from homology"/>
<evidence type="ECO:0000256" key="8">
    <source>
        <dbReference type="ARBA" id="ARBA00023157"/>
    </source>
</evidence>
<evidence type="ECO:0000256" key="5">
    <source>
        <dbReference type="ARBA" id="ARBA00022525"/>
    </source>
</evidence>
<organism evidence="14 15">
    <name type="scientific">Talaromyces islandicus</name>
    <name type="common">Penicillium islandicum</name>
    <dbReference type="NCBI Taxonomy" id="28573"/>
    <lineage>
        <taxon>Eukaryota</taxon>
        <taxon>Fungi</taxon>
        <taxon>Dikarya</taxon>
        <taxon>Ascomycota</taxon>
        <taxon>Pezizomycotina</taxon>
        <taxon>Eurotiomycetes</taxon>
        <taxon>Eurotiomycetidae</taxon>
        <taxon>Eurotiales</taxon>
        <taxon>Trichocomaceae</taxon>
        <taxon>Talaromyces</taxon>
        <taxon>Talaromyces sect. Islandici</taxon>
    </lineage>
</organism>
<reference evidence="14 15" key="1">
    <citation type="submission" date="2015-04" db="EMBL/GenBank/DDBJ databases">
        <authorList>
            <person name="Syromyatnikov M.Y."/>
            <person name="Popov V.N."/>
        </authorList>
    </citation>
    <scope>NUCLEOTIDE SEQUENCE [LARGE SCALE GENOMIC DNA]</scope>
    <source>
        <strain evidence="14">WF-38-12</strain>
    </source>
</reference>
<keyword evidence="8 11" id="KW-1015">Disulfide bond</keyword>
<dbReference type="AlphaFoldDB" id="A0A0U1LVR1"/>
<dbReference type="InterPro" id="IPR017853">
    <property type="entry name" value="GH"/>
</dbReference>
<dbReference type="SUPFAM" id="SSF51011">
    <property type="entry name" value="Glycosyl hydrolase domain"/>
    <property type="match status" value="1"/>
</dbReference>
<evidence type="ECO:0000256" key="4">
    <source>
        <dbReference type="ARBA" id="ARBA00009743"/>
    </source>
</evidence>
<dbReference type="Gene3D" id="2.60.40.1180">
    <property type="entry name" value="Golgi alpha-mannosidase II"/>
    <property type="match status" value="1"/>
</dbReference>
<dbReference type="InterPro" id="IPR013785">
    <property type="entry name" value="Aldolase_TIM"/>
</dbReference>
<feature type="signal peptide" evidence="12">
    <location>
        <begin position="1"/>
        <end position="20"/>
    </location>
</feature>
<dbReference type="InterPro" id="IPR002241">
    <property type="entry name" value="Glyco_hydro_27"/>
</dbReference>
<evidence type="ECO:0000256" key="9">
    <source>
        <dbReference type="ARBA" id="ARBA00023180"/>
    </source>
</evidence>
<dbReference type="CDD" id="cd14792">
    <property type="entry name" value="GH27"/>
    <property type="match status" value="1"/>
</dbReference>
<evidence type="ECO:0000313" key="15">
    <source>
        <dbReference type="Proteomes" id="UP000054383"/>
    </source>
</evidence>
<evidence type="ECO:0000256" key="12">
    <source>
        <dbReference type="SAM" id="SignalP"/>
    </source>
</evidence>
<feature type="chain" id="PRO_5006711282" description="Alpha-galactosidase" evidence="12">
    <location>
        <begin position="21"/>
        <end position="443"/>
    </location>
</feature>
<gene>
    <name evidence="14" type="primary">aglB</name>
    <name evidence="14" type="ORF">PISL3812_04516</name>
</gene>
<accession>A0A0U1LVR1</accession>
<evidence type="ECO:0000256" key="7">
    <source>
        <dbReference type="ARBA" id="ARBA00022801"/>
    </source>
</evidence>
<dbReference type="InterPro" id="IPR013780">
    <property type="entry name" value="Glyco_hydro_b"/>
</dbReference>
<evidence type="ECO:0000256" key="1">
    <source>
        <dbReference type="ARBA" id="ARBA00001255"/>
    </source>
</evidence>
<dbReference type="Pfam" id="PF16499">
    <property type="entry name" value="Melibiase_2"/>
    <property type="match status" value="2"/>
</dbReference>
<dbReference type="STRING" id="28573.A0A0U1LVR1"/>
<keyword evidence="15" id="KW-1185">Reference proteome</keyword>
<protein>
    <recommendedName>
        <fullName evidence="11">Alpha-galactosidase</fullName>
        <ecNumber evidence="11">3.2.1.22</ecNumber>
    </recommendedName>
    <alternativeName>
        <fullName evidence="11">Melibiase</fullName>
    </alternativeName>
</protein>
<dbReference type="Pfam" id="PF17801">
    <property type="entry name" value="Melibiase_C"/>
    <property type="match status" value="1"/>
</dbReference>
<dbReference type="PRINTS" id="PR00740">
    <property type="entry name" value="GLHYDRLASE27"/>
</dbReference>
<evidence type="ECO:0000259" key="13">
    <source>
        <dbReference type="Pfam" id="PF17801"/>
    </source>
</evidence>
<dbReference type="InterPro" id="IPR000111">
    <property type="entry name" value="Glyco_hydro_27/36_CS"/>
</dbReference>
<evidence type="ECO:0000313" key="14">
    <source>
        <dbReference type="EMBL" id="CRG87498.1"/>
    </source>
</evidence>
<dbReference type="PANTHER" id="PTHR11452">
    <property type="entry name" value="ALPHA-GALACTOSIDASE/ALPHA-N-ACETYLGALACTOSAMINIDASE"/>
    <property type="match status" value="1"/>
</dbReference>
<comment type="subcellular location">
    <subcellularLocation>
        <location evidence="3">Secreted</location>
    </subcellularLocation>
</comment>
<evidence type="ECO:0000256" key="2">
    <source>
        <dbReference type="ARBA" id="ARBA00003969"/>
    </source>
</evidence>
<comment type="similarity">
    <text evidence="4 11">Belongs to the glycosyl hydrolase 27 family.</text>
</comment>
<dbReference type="GO" id="GO:0005975">
    <property type="term" value="P:carbohydrate metabolic process"/>
    <property type="evidence" value="ECO:0007669"/>
    <property type="project" value="InterPro"/>
</dbReference>
<dbReference type="EMBL" id="CVMT01000003">
    <property type="protein sequence ID" value="CRG87498.1"/>
    <property type="molecule type" value="Genomic_DNA"/>
</dbReference>
<keyword evidence="10 11" id="KW-0326">Glycosidase</keyword>
<sequence length="443" mass="48502">MINTASIAAGLLLSVQGVRAIERPNNVGRLPALGWNSWNAFGCDINETKVMTAANELVSSGLSKLGYEYVNIDDCWSIQDHRDPTTDRIIPDPDKFPDGINGTAKKVHDLGLKIGIYSSAGTETCAGYPASIGKETIDAESFADWGIDYLKYDNCNVPSNWTDEYTYCVAESDFPGVNPNGTCPGLDNQAPSGYDWSKSNTAKRFNVMRDALAAVEDQRVILYSLCEWGYADVISWGNQTGSSWRISGDINATWDRITALANLNAHQLDFVDFWGHNDPDMLEVGNGDLTIEENRAHFALWAIMKSPLIIGTALDAIPDTHLAILKNSDLIAFNQDPAYGKPATPYKNGYNNGTYNPNYPPEFWSGSTSYGWNLVLLFNSEDAAATRTAVWSEIPQLSGGRNSSSSYKVKDIWSGKNLGCVKDQYSVDLGAHDVAVLKITGRC</sequence>
<keyword evidence="9" id="KW-0325">Glycoprotein</keyword>
<dbReference type="SUPFAM" id="SSF51445">
    <property type="entry name" value="(Trans)glycosidases"/>
    <property type="match status" value="1"/>
</dbReference>
<dbReference type="OrthoDB" id="5795902at2759"/>
<dbReference type="EC" id="3.2.1.22" evidence="11"/>
<keyword evidence="6 12" id="KW-0732">Signal</keyword>